<keyword evidence="6" id="KW-1185">Reference proteome</keyword>
<dbReference type="InterPro" id="IPR028081">
    <property type="entry name" value="Leu-bd"/>
</dbReference>
<evidence type="ECO:0000313" key="6">
    <source>
        <dbReference type="Proteomes" id="UP001500943"/>
    </source>
</evidence>
<dbReference type="Proteomes" id="UP001500943">
    <property type="component" value="Unassembled WGS sequence"/>
</dbReference>
<evidence type="ECO:0000256" key="3">
    <source>
        <dbReference type="SAM" id="SignalP"/>
    </source>
</evidence>
<protein>
    <recommendedName>
        <fullName evidence="4">Leucine-binding protein domain-containing protein</fullName>
    </recommendedName>
</protein>
<sequence>MTSFRATRRLIVAASVVVVALAACSSPAPTATPVFTPAASPTPTPVVTPAGDGVLRVGTIFPTSGMFSFLAAAQTAGVAAAVKEINAAGGVNGEPVTVVSVDSGEAKTTKLETSFKTLVSKKVDVVIGPSSSALAQRAIPLAIDAKIPVISPAATFSALTDVFDDGYFFRTIPAYDQQGHALAEELAGGDTTQRIAYVYVADDEGTALHDTFVTALADYDSELVADEAFSSSTTNFDSIIASLKKAQPDVVVVGSTYGSVKATKAAIGKIVAAGYKGSKLWLTSLNTGDYSQSFKNGTLKGVRGVIEGAQPSKAFIATLKASNSKLTSYRYAMEAYDATMLAALAAIVAQDDAGEAIAGSLYDVSKGGVKCLSFTECREVLKTSNDIDYDGVSGTVNFTPGGDIEPGYWGYYTYDGENKFVFKSGSVVG</sequence>
<dbReference type="PANTHER" id="PTHR30483:SF6">
    <property type="entry name" value="PERIPLASMIC BINDING PROTEIN OF ABC TRANSPORTER FOR NATURAL AMINO ACIDS"/>
    <property type="match status" value="1"/>
</dbReference>
<gene>
    <name evidence="5" type="ORF">GCM10009655_03670</name>
</gene>
<dbReference type="Gene3D" id="3.40.50.2300">
    <property type="match status" value="2"/>
</dbReference>
<evidence type="ECO:0000259" key="4">
    <source>
        <dbReference type="Pfam" id="PF13458"/>
    </source>
</evidence>
<dbReference type="PROSITE" id="PS51257">
    <property type="entry name" value="PROKAR_LIPOPROTEIN"/>
    <property type="match status" value="1"/>
</dbReference>
<comment type="caution">
    <text evidence="5">The sequence shown here is derived from an EMBL/GenBank/DDBJ whole genome shotgun (WGS) entry which is preliminary data.</text>
</comment>
<feature type="chain" id="PRO_5046571462" description="Leucine-binding protein domain-containing protein" evidence="3">
    <location>
        <begin position="31"/>
        <end position="429"/>
    </location>
</feature>
<proteinExistence type="inferred from homology"/>
<keyword evidence="2 3" id="KW-0732">Signal</keyword>
<dbReference type="InterPro" id="IPR028082">
    <property type="entry name" value="Peripla_BP_I"/>
</dbReference>
<dbReference type="EMBL" id="BAAAKW010000008">
    <property type="protein sequence ID" value="GAA1207755.1"/>
    <property type="molecule type" value="Genomic_DNA"/>
</dbReference>
<feature type="domain" description="Leucine-binding protein" evidence="4">
    <location>
        <begin position="55"/>
        <end position="397"/>
    </location>
</feature>
<organism evidence="5 6">
    <name type="scientific">Rhodoglobus aureus</name>
    <dbReference type="NCBI Taxonomy" id="191497"/>
    <lineage>
        <taxon>Bacteria</taxon>
        <taxon>Bacillati</taxon>
        <taxon>Actinomycetota</taxon>
        <taxon>Actinomycetes</taxon>
        <taxon>Micrococcales</taxon>
        <taxon>Microbacteriaceae</taxon>
        <taxon>Rhodoglobus</taxon>
    </lineage>
</organism>
<name>A0ABP4FZE1_9MICO</name>
<comment type="similarity">
    <text evidence="1">Belongs to the leucine-binding protein family.</text>
</comment>
<evidence type="ECO:0000256" key="2">
    <source>
        <dbReference type="ARBA" id="ARBA00022729"/>
    </source>
</evidence>
<feature type="signal peptide" evidence="3">
    <location>
        <begin position="1"/>
        <end position="30"/>
    </location>
</feature>
<reference evidence="6" key="1">
    <citation type="journal article" date="2019" name="Int. J. Syst. Evol. Microbiol.">
        <title>The Global Catalogue of Microorganisms (GCM) 10K type strain sequencing project: providing services to taxonomists for standard genome sequencing and annotation.</title>
        <authorList>
            <consortium name="The Broad Institute Genomics Platform"/>
            <consortium name="The Broad Institute Genome Sequencing Center for Infectious Disease"/>
            <person name="Wu L."/>
            <person name="Ma J."/>
        </authorList>
    </citation>
    <scope>NUCLEOTIDE SEQUENCE [LARGE SCALE GENOMIC DNA]</scope>
    <source>
        <strain evidence="6">JCM 12762</strain>
    </source>
</reference>
<dbReference type="SUPFAM" id="SSF53822">
    <property type="entry name" value="Periplasmic binding protein-like I"/>
    <property type="match status" value="1"/>
</dbReference>
<evidence type="ECO:0000313" key="5">
    <source>
        <dbReference type="EMBL" id="GAA1207755.1"/>
    </source>
</evidence>
<dbReference type="RefSeq" id="WP_343922662.1">
    <property type="nucleotide sequence ID" value="NZ_BAAAKW010000008.1"/>
</dbReference>
<accession>A0ABP4FZE1</accession>
<dbReference type="PANTHER" id="PTHR30483">
    <property type="entry name" value="LEUCINE-SPECIFIC-BINDING PROTEIN"/>
    <property type="match status" value="1"/>
</dbReference>
<dbReference type="Pfam" id="PF13458">
    <property type="entry name" value="Peripla_BP_6"/>
    <property type="match status" value="1"/>
</dbReference>
<evidence type="ECO:0000256" key="1">
    <source>
        <dbReference type="ARBA" id="ARBA00010062"/>
    </source>
</evidence>
<dbReference type="InterPro" id="IPR051010">
    <property type="entry name" value="BCAA_transport"/>
</dbReference>